<organism evidence="1 2">
    <name type="scientific">Sesamum alatum</name>
    <dbReference type="NCBI Taxonomy" id="300844"/>
    <lineage>
        <taxon>Eukaryota</taxon>
        <taxon>Viridiplantae</taxon>
        <taxon>Streptophyta</taxon>
        <taxon>Embryophyta</taxon>
        <taxon>Tracheophyta</taxon>
        <taxon>Spermatophyta</taxon>
        <taxon>Magnoliopsida</taxon>
        <taxon>eudicotyledons</taxon>
        <taxon>Gunneridae</taxon>
        <taxon>Pentapetalae</taxon>
        <taxon>asterids</taxon>
        <taxon>lamiids</taxon>
        <taxon>Lamiales</taxon>
        <taxon>Pedaliaceae</taxon>
        <taxon>Sesamum</taxon>
    </lineage>
</organism>
<comment type="caution">
    <text evidence="1">The sequence shown here is derived from an EMBL/GenBank/DDBJ whole genome shotgun (WGS) entry which is preliminary data.</text>
</comment>
<gene>
    <name evidence="1" type="ORF">Salat_0561400</name>
</gene>
<name>A0AAE1YPX1_9LAMI</name>
<proteinExistence type="predicted"/>
<evidence type="ECO:0000313" key="1">
    <source>
        <dbReference type="EMBL" id="KAK4433987.1"/>
    </source>
</evidence>
<evidence type="ECO:0000313" key="2">
    <source>
        <dbReference type="Proteomes" id="UP001293254"/>
    </source>
</evidence>
<keyword evidence="2" id="KW-1185">Reference proteome</keyword>
<protein>
    <submittedName>
        <fullName evidence="1">Uncharacterized protein</fullName>
    </submittedName>
</protein>
<reference evidence="1" key="1">
    <citation type="submission" date="2020-06" db="EMBL/GenBank/DDBJ databases">
        <authorList>
            <person name="Li T."/>
            <person name="Hu X."/>
            <person name="Zhang T."/>
            <person name="Song X."/>
            <person name="Zhang H."/>
            <person name="Dai N."/>
            <person name="Sheng W."/>
            <person name="Hou X."/>
            <person name="Wei L."/>
        </authorList>
    </citation>
    <scope>NUCLEOTIDE SEQUENCE</scope>
    <source>
        <strain evidence="1">3651</strain>
        <tissue evidence="1">Leaf</tissue>
    </source>
</reference>
<reference evidence="1" key="2">
    <citation type="journal article" date="2024" name="Plant">
        <title>Genomic evolution and insights into agronomic trait innovations of Sesamum species.</title>
        <authorList>
            <person name="Miao H."/>
            <person name="Wang L."/>
            <person name="Qu L."/>
            <person name="Liu H."/>
            <person name="Sun Y."/>
            <person name="Le M."/>
            <person name="Wang Q."/>
            <person name="Wei S."/>
            <person name="Zheng Y."/>
            <person name="Lin W."/>
            <person name="Duan Y."/>
            <person name="Cao H."/>
            <person name="Xiong S."/>
            <person name="Wang X."/>
            <person name="Wei L."/>
            <person name="Li C."/>
            <person name="Ma Q."/>
            <person name="Ju M."/>
            <person name="Zhao R."/>
            <person name="Li G."/>
            <person name="Mu C."/>
            <person name="Tian Q."/>
            <person name="Mei H."/>
            <person name="Zhang T."/>
            <person name="Gao T."/>
            <person name="Zhang H."/>
        </authorList>
    </citation>
    <scope>NUCLEOTIDE SEQUENCE</scope>
    <source>
        <strain evidence="1">3651</strain>
    </source>
</reference>
<dbReference type="Proteomes" id="UP001293254">
    <property type="component" value="Unassembled WGS sequence"/>
</dbReference>
<sequence>MKARIPSGISFLSGKWARSYPQISSYSNDETSSNRLIPAHTRPLTCALSAESSDYSIDSLKIRGLFKCTHLSLFEVLPLDPLGRYLRSSIDSLVLGEHEDLRYTYTYVGYEVLHLAHLIRCTCGLADSLVFPKYEDSRGACIYIGSRPSTEATWQDLLCGSVDSLVFVRYEDSLSAGLLFYFFEAFSSPSYDVEVEFGDARSKGN</sequence>
<dbReference type="AlphaFoldDB" id="A0AAE1YPX1"/>
<dbReference type="EMBL" id="JACGWO010000002">
    <property type="protein sequence ID" value="KAK4433987.1"/>
    <property type="molecule type" value="Genomic_DNA"/>
</dbReference>
<accession>A0AAE1YPX1</accession>